<evidence type="ECO:0008006" key="4">
    <source>
        <dbReference type="Google" id="ProtNLM"/>
    </source>
</evidence>
<dbReference type="GeneID" id="29918804"/>
<accession>V4HT39</accession>
<dbReference type="Proteomes" id="UP000017820">
    <property type="component" value="Unassembled WGS sequence"/>
</dbReference>
<comment type="caution">
    <text evidence="2">The sequence shown here is derived from an EMBL/GenBank/DDBJ whole genome shotgun (WGS) entry which is preliminary data.</text>
</comment>
<name>V4HT39_PSEL2</name>
<dbReference type="EMBL" id="AUSV01000128">
    <property type="protein sequence ID" value="ESP91099.1"/>
    <property type="molecule type" value="Genomic_DNA"/>
</dbReference>
<feature type="signal peptide" evidence="1">
    <location>
        <begin position="1"/>
        <end position="21"/>
    </location>
</feature>
<dbReference type="SUPFAM" id="SSF53474">
    <property type="entry name" value="alpha/beta-Hydrolases"/>
    <property type="match status" value="1"/>
</dbReference>
<dbReference type="Gene3D" id="3.40.50.1820">
    <property type="entry name" value="alpha/beta hydrolase"/>
    <property type="match status" value="1"/>
</dbReference>
<dbReference type="AlphaFoldDB" id="V4HT39"/>
<dbReference type="InterPro" id="IPR029058">
    <property type="entry name" value="AB_hydrolase_fold"/>
</dbReference>
<keyword evidence="1" id="KW-0732">Signal</keyword>
<sequence length="506" mass="55809">MNKITPLALLPLIFTSAHSIANSPLDPITSIDGYSVQSIQYEYESMFDGGHAVTTRPIIYEPSEHVSIFDMKVYDVPVSSTLQLSYPVSERKICQPISGFGTLTCKTGPIAHANIIKSKDGIFDKPVYFVSGLSVTASGINSSVYELEKYWSTFKLKDVFKPLLDAGKDIVFIGYDTDTVYIELSVGQLIHYVETQHKQGDYHSTMIGYSYGGVLGRKTLNRFDDSTYQHGFENYISIDAPHKGAIIPPSFIDTVARIKGRLDDVNELCSTTLNMACNVDQERDEMGALLTDMTDGVAKNLLVTGDNANAYFNELDRQGLPSTYNVAFSNGSYTGTSQGLPLGTEMAKFENDYIAYGTTEYTLKIQDLKSSSTSPNYKAPFYYRNYVLENAPGSYAIDGNMVNSFLRKPDGTVKDNVTILHTNLLSSNKAPTFITTDSALALDVSDADVAFDLHSVATPFDRIYAVDGKNLSHTDFTYHKSSLLYQINKKEIDTAITVIASSVLLK</sequence>
<proteinExistence type="predicted"/>
<evidence type="ECO:0000313" key="3">
    <source>
        <dbReference type="Proteomes" id="UP000017820"/>
    </source>
</evidence>
<evidence type="ECO:0000313" key="2">
    <source>
        <dbReference type="EMBL" id="ESP91099.1"/>
    </source>
</evidence>
<gene>
    <name evidence="2" type="ORF">PL2TA16_01106</name>
</gene>
<reference evidence="2 3" key="1">
    <citation type="submission" date="2013-07" db="EMBL/GenBank/DDBJ databases">
        <title>Draft genome sequence of Pseudoalteromonas luteoviolacea 2ta16.</title>
        <authorList>
            <person name="Allen E.E."/>
            <person name="Azam F."/>
            <person name="Podell S."/>
        </authorList>
    </citation>
    <scope>NUCLEOTIDE SEQUENCE [LARGE SCALE GENOMIC DNA]</scope>
    <source>
        <strain evidence="2 3">2ta16</strain>
    </source>
</reference>
<protein>
    <recommendedName>
        <fullName evidence="4">DUF676 domain-containing protein</fullName>
    </recommendedName>
</protein>
<organism evidence="2 3">
    <name type="scientific">Pseudoalteromonas luteoviolacea (strain 2ta16)</name>
    <dbReference type="NCBI Taxonomy" id="1353533"/>
    <lineage>
        <taxon>Bacteria</taxon>
        <taxon>Pseudomonadati</taxon>
        <taxon>Pseudomonadota</taxon>
        <taxon>Gammaproteobacteria</taxon>
        <taxon>Alteromonadales</taxon>
        <taxon>Pseudoalteromonadaceae</taxon>
        <taxon>Pseudoalteromonas</taxon>
    </lineage>
</organism>
<dbReference type="PATRIC" id="fig|1353533.3.peg.4527"/>
<evidence type="ECO:0000256" key="1">
    <source>
        <dbReference type="SAM" id="SignalP"/>
    </source>
</evidence>
<dbReference type="RefSeq" id="WP_023401363.1">
    <property type="nucleotide sequence ID" value="NZ_AUSV01000128.1"/>
</dbReference>
<feature type="chain" id="PRO_5004718042" description="DUF676 domain-containing protein" evidence="1">
    <location>
        <begin position="22"/>
        <end position="506"/>
    </location>
</feature>